<dbReference type="RefSeq" id="WP_056517969.1">
    <property type="nucleotide sequence ID" value="NZ_JAHPTS010000015.1"/>
</dbReference>
<evidence type="ECO:0000259" key="1">
    <source>
        <dbReference type="Pfam" id="PF00239"/>
    </source>
</evidence>
<gene>
    <name evidence="2" type="ORF">KW868_14810</name>
</gene>
<organism evidence="2 3">
    <name type="scientific">Acinetobacter guillouiae</name>
    <name type="common">Acinetobacter genomosp. 11</name>
    <dbReference type="NCBI Taxonomy" id="106649"/>
    <lineage>
        <taxon>Bacteria</taxon>
        <taxon>Pseudomonadati</taxon>
        <taxon>Pseudomonadota</taxon>
        <taxon>Gammaproteobacteria</taxon>
        <taxon>Moraxellales</taxon>
        <taxon>Moraxellaceae</taxon>
        <taxon>Acinetobacter</taxon>
    </lineage>
</organism>
<proteinExistence type="predicted"/>
<dbReference type="Gene3D" id="3.40.50.1390">
    <property type="entry name" value="Resolvase, N-terminal catalytic domain"/>
    <property type="match status" value="1"/>
</dbReference>
<dbReference type="GO" id="GO:0000150">
    <property type="term" value="F:DNA strand exchange activity"/>
    <property type="evidence" value="ECO:0007669"/>
    <property type="project" value="InterPro"/>
</dbReference>
<feature type="domain" description="Resolvase/invertase-type recombinase catalytic" evidence="1">
    <location>
        <begin position="27"/>
        <end position="133"/>
    </location>
</feature>
<comment type="caution">
    <text evidence="2">The sequence shown here is derived from an EMBL/GenBank/DDBJ whole genome shotgun (WGS) entry which is preliminary data.</text>
</comment>
<dbReference type="AlphaFoldDB" id="A0A8X8GSE0"/>
<evidence type="ECO:0000313" key="2">
    <source>
        <dbReference type="EMBL" id="MCF0265716.1"/>
    </source>
</evidence>
<sequence length="196" mass="22556">MRVYAYFRVDDLSIKDSNYVSYISNAGYEIPNKRVIFEEVEAGISLKYRNKFINLVNYAMESGDLLLINGIDSLGGNFNEVSSSVNLIFKKKIRLICLDFSKNEIVGDLKKLFMHFLKLCSDFEEKSSFSKKSIMNKAKKRVGRPEILTDKQKKEALDKFKKGHTVYSIAKHYSVTRTVIQRLILKSSDVINSDEK</sequence>
<dbReference type="EMBL" id="JAHWXT010000005">
    <property type="protein sequence ID" value="MCF0265716.1"/>
    <property type="molecule type" value="Genomic_DNA"/>
</dbReference>
<dbReference type="SUPFAM" id="SSF53041">
    <property type="entry name" value="Resolvase-like"/>
    <property type="match status" value="1"/>
</dbReference>
<reference evidence="2" key="1">
    <citation type="submission" date="2021-07" db="EMBL/GenBank/DDBJ databases">
        <authorList>
            <person name="Fernandez M."/>
            <person name="Pereira P."/>
            <person name="Torres Tejerizo G.A."/>
            <person name="Gonzalez P."/>
            <person name="Agostini E."/>
        </authorList>
    </citation>
    <scope>NUCLEOTIDE SEQUENCE</scope>
    <source>
        <strain evidence="2">SFC 500-1A</strain>
    </source>
</reference>
<dbReference type="InterPro" id="IPR036162">
    <property type="entry name" value="Resolvase-like_N_sf"/>
</dbReference>
<dbReference type="Proteomes" id="UP000887320">
    <property type="component" value="Unassembled WGS sequence"/>
</dbReference>
<protein>
    <submittedName>
        <fullName evidence="2">Recombinase family protein</fullName>
    </submittedName>
</protein>
<evidence type="ECO:0000313" key="3">
    <source>
        <dbReference type="Proteomes" id="UP000887320"/>
    </source>
</evidence>
<dbReference type="Pfam" id="PF00239">
    <property type="entry name" value="Resolvase"/>
    <property type="match status" value="1"/>
</dbReference>
<name>A0A8X8GSE0_ACIGI</name>
<accession>A0A8X8GSE0</accession>
<dbReference type="InterPro" id="IPR006119">
    <property type="entry name" value="Resolv_N"/>
</dbReference>
<dbReference type="GO" id="GO:0003677">
    <property type="term" value="F:DNA binding"/>
    <property type="evidence" value="ECO:0007669"/>
    <property type="project" value="InterPro"/>
</dbReference>